<evidence type="ECO:0000313" key="2">
    <source>
        <dbReference type="EMBL" id="AAH25257.1"/>
    </source>
</evidence>
<reference evidence="4" key="2">
    <citation type="journal article" date="2001" name="Science">
        <title>The sequence of the human genome.</title>
        <authorList>
            <person name="Venter J.C."/>
            <person name="Adams M.D."/>
            <person name="Myers E.W."/>
            <person name="Li P.W."/>
            <person name="Mural R.J."/>
            <person name="Sutton G.G."/>
            <person name="Smith H.O."/>
            <person name="Yandell M."/>
            <person name="Evans C.A."/>
            <person name="Holt R.A."/>
            <person name="Gocayne J.D."/>
            <person name="Amanatides P."/>
            <person name="Ballew R.M."/>
            <person name="Huson D.H."/>
            <person name="Wortman J.R."/>
            <person name="Zhang Q."/>
            <person name="Kodira C.D."/>
            <person name="Zheng X.H."/>
            <person name="Chen L."/>
            <person name="Skupski M."/>
            <person name="Subramanian G."/>
            <person name="Thomas P.D."/>
            <person name="Zhang J."/>
            <person name="Gabor Miklos G.L."/>
            <person name="Nelson C."/>
            <person name="Broder S."/>
            <person name="Clark A.G."/>
            <person name="Nadeau J."/>
            <person name="McKusick V.A."/>
            <person name="Zinder N."/>
            <person name="Levine A.J."/>
            <person name="Roberts R.J."/>
            <person name="Simon M."/>
            <person name="Slayman C."/>
            <person name="Hunkapiller M."/>
            <person name="Bolanos R."/>
            <person name="Delcher A."/>
            <person name="Dew I."/>
            <person name="Fasulo D."/>
            <person name="Flanigan M."/>
            <person name="Florea L."/>
            <person name="Halpern A."/>
            <person name="Hannenhalli S."/>
            <person name="Kravitz S."/>
            <person name="Levy S."/>
            <person name="Mobarry C."/>
            <person name="Reinert K."/>
            <person name="Remington K."/>
            <person name="Abu-Threideh J."/>
            <person name="Beasley E."/>
            <person name="Biddick K."/>
            <person name="Bonazzi V."/>
            <person name="Brandon R."/>
            <person name="Cargill M."/>
            <person name="Chandramouliswaran I."/>
            <person name="Charlab R."/>
            <person name="Chaturvedi K."/>
            <person name="Deng Z."/>
            <person name="Di Francesco V."/>
            <person name="Dunn P."/>
            <person name="Eilbeck K."/>
            <person name="Evangelista C."/>
            <person name="Gabrielian A.E."/>
            <person name="Gan W."/>
            <person name="Ge W."/>
            <person name="Gong F."/>
            <person name="Gu Z."/>
            <person name="Guan P."/>
            <person name="Heiman T.J."/>
            <person name="Higgins M.E."/>
            <person name="Ji R.R."/>
            <person name="Ke Z."/>
            <person name="Ketchum K.A."/>
            <person name="Lai Z."/>
            <person name="Lei Y."/>
            <person name="Li Z."/>
            <person name="Li J."/>
            <person name="Liang Y."/>
            <person name="Lin X."/>
            <person name="Lu F."/>
            <person name="Merkulov G.V."/>
            <person name="Milshina N."/>
            <person name="Moore H.M."/>
            <person name="Naik A.K."/>
            <person name="Narayan V.A."/>
            <person name="Neelam B."/>
            <person name="Nusskern D."/>
            <person name="Rusch D.B."/>
            <person name="Salzberg S."/>
            <person name="Shao W."/>
            <person name="Shue B."/>
            <person name="Sun J."/>
            <person name="Wang Z."/>
            <person name="Wang A."/>
            <person name="Wang X."/>
            <person name="Wang J."/>
            <person name="Wei M."/>
            <person name="Wides R."/>
            <person name="Xiao C."/>
            <person name="Yan C."/>
            <person name="Yao A."/>
            <person name="Ye J."/>
            <person name="Zhan M."/>
            <person name="Zhang W."/>
            <person name="Zhang H."/>
            <person name="Zhao Q."/>
            <person name="Zheng L."/>
            <person name="Zhong F."/>
            <person name="Zhong W."/>
            <person name="Zhu S."/>
            <person name="Zhao S."/>
            <person name="Gilbert D."/>
            <person name="Baumhueter S."/>
            <person name="Spier G."/>
            <person name="Carter C."/>
            <person name="Cravchik A."/>
            <person name="Woodage T."/>
            <person name="Ali F."/>
            <person name="An H."/>
            <person name="Awe A."/>
            <person name="Baldwin D."/>
            <person name="Baden H."/>
            <person name="Barnstead M."/>
            <person name="Barrow I."/>
            <person name="Beeson K."/>
            <person name="Busam D."/>
            <person name="Carver A."/>
            <person name="Center A."/>
            <person name="Cheng M.L."/>
            <person name="Curry L."/>
            <person name="Danaher S."/>
            <person name="Davenport L."/>
            <person name="Desilets R."/>
            <person name="Dietz S."/>
            <person name="Dodson K."/>
            <person name="Doup L."/>
            <person name="Ferriera S."/>
            <person name="Garg N."/>
            <person name="Gluecksmann A."/>
            <person name="Hart B."/>
            <person name="Haynes J."/>
            <person name="Haynes C."/>
            <person name="Heiner C."/>
            <person name="Hladun S."/>
            <person name="Hostin D."/>
            <person name="Houck J."/>
            <person name="Howland T."/>
            <person name="Ibegwam C."/>
            <person name="Johnson J."/>
            <person name="Kalush F."/>
            <person name="Kline L."/>
            <person name="Koduru S."/>
            <person name="Love A."/>
            <person name="Mann F."/>
            <person name="May D."/>
            <person name="McCawley S."/>
            <person name="McIntosh T."/>
            <person name="McMullen I."/>
            <person name="Moy M."/>
            <person name="Moy L."/>
            <person name="Murphy B."/>
            <person name="Nelson K."/>
            <person name="Pfannkoch C."/>
            <person name="Pratts E."/>
            <person name="Puri V."/>
            <person name="Qureshi H."/>
            <person name="Reardon M."/>
            <person name="Rodriguez R."/>
            <person name="Rogers Y.H."/>
            <person name="Romblad D."/>
            <person name="Ruhfel B."/>
            <person name="Scott R."/>
            <person name="Sitter C."/>
            <person name="Smallwood M."/>
            <person name="Stewart E."/>
            <person name="Strong R."/>
            <person name="Suh E."/>
            <person name="Thomas R."/>
            <person name="Tint N.N."/>
            <person name="Tse S."/>
            <person name="Vech C."/>
            <person name="Wang G."/>
            <person name="Wetter J."/>
            <person name="Williams S."/>
            <person name="Williams M."/>
            <person name="Windsor S."/>
            <person name="Winn-Deen E."/>
            <person name="Wolfe K."/>
            <person name="Zaveri J."/>
            <person name="Zaveri K."/>
            <person name="Abril J.F."/>
            <person name="Guigo R."/>
            <person name="Campbell M.J."/>
            <person name="Sjolander K.V."/>
            <person name="Karlak B."/>
            <person name="Kejariwal A."/>
            <person name="Mi H."/>
            <person name="Lazareva B."/>
            <person name="Hatton T."/>
            <person name="Narechania A."/>
            <person name="Diemer K."/>
            <person name="Muruganujan A."/>
            <person name="Guo N."/>
            <person name="Sato S."/>
            <person name="Bafna V."/>
            <person name="Istrail S."/>
            <person name="Lippert R."/>
            <person name="Schwartz R."/>
            <person name="Walenz B."/>
            <person name="Yooseph S."/>
            <person name="Allen D."/>
            <person name="Basu A."/>
            <person name="Baxendale J."/>
            <person name="Blick L."/>
            <person name="Caminha M."/>
            <person name="Carnes-Stine J."/>
            <person name="Caulk P."/>
            <person name="Chiang Y.H."/>
            <person name="Coyne M."/>
            <person name="Dahlke C."/>
            <person name="Mays A."/>
            <person name="Dombroski M."/>
            <person name="Donnelly M."/>
            <person name="Ely D."/>
            <person name="Esparham S."/>
            <person name="Fosler C."/>
            <person name="Gire H."/>
            <person name="Glanowski S."/>
            <person name="Glasser K."/>
            <person name="Glodek A."/>
            <person name="Gorokhov M."/>
            <person name="Graham K."/>
            <person name="Gropman B."/>
            <person name="Harris M."/>
            <person name="Heil J."/>
            <person name="Henderson S."/>
            <person name="Hoover J."/>
            <person name="Jennings D."/>
            <person name="Jordan C."/>
            <person name="Jordan J."/>
            <person name="Kasha J."/>
            <person name="Kagan L."/>
            <person name="Kraft C."/>
            <person name="Levitsky A."/>
            <person name="Lewis M."/>
            <person name="Liu X."/>
            <person name="Lopez J."/>
            <person name="Ma D."/>
            <person name="Majoros W."/>
            <person name="McDaniel J."/>
            <person name="Murphy S."/>
            <person name="Newman M."/>
            <person name="Nguyen T."/>
            <person name="Nguyen N."/>
            <person name="Nodell M."/>
            <person name="Pan S."/>
            <person name="Peck J."/>
            <person name="Peterson M."/>
            <person name="Rowe W."/>
            <person name="Sanders R."/>
            <person name="Scott J."/>
            <person name="Simpson M."/>
            <person name="Smith T."/>
            <person name="Sprague A."/>
            <person name="Stockwell T."/>
            <person name="Turner R."/>
            <person name="Venter E."/>
            <person name="Wang M."/>
            <person name="Wen M."/>
            <person name="Wu D."/>
            <person name="Wu M."/>
            <person name="Xia A."/>
            <person name="Zandieh A."/>
            <person name="Zhu X."/>
        </authorList>
    </citation>
    <scope>NUCLEOTIDE SEQUENCE</scope>
</reference>
<dbReference type="EMBL" id="CH471126">
    <property type="protein sequence ID" value="EAW56768.1"/>
    <property type="molecule type" value="Genomic_DNA"/>
</dbReference>
<dbReference type="RefSeq" id="NP_001034761.1">
    <property type="nucleotide sequence ID" value="NM_001039672.2"/>
</dbReference>
<dbReference type="RefSeq" id="NP_001138934.1">
    <property type="nucleotide sequence ID" value="NM_001145462.1"/>
</dbReference>
<dbReference type="ChiTaRS" id="YIF1B">
    <property type="organism name" value="human"/>
</dbReference>
<proteinExistence type="evidence at transcript level"/>
<dbReference type="GeneID" id="90522"/>
<sequence>MLSCCLEPAAWDCGAEGRDGREEMVLGWKRDRGTTPRTLPASPSAGTPLWGAGHVLGDAGESPLPSHPCPNRWSCCWSRKSCGVLAGWRCGSEAAPLTQPPEVGGLRQDPGVRGNPSLPAPPQPVMRRLTFGPGPAPASDRP</sequence>
<dbReference type="RefSeq" id="NP_001138935.1">
    <property type="nucleotide sequence ID" value="NM_001145463.1"/>
</dbReference>
<evidence type="ECO:0000313" key="3">
    <source>
        <dbReference type="EMBL" id="BAB15669.1"/>
    </source>
</evidence>
<evidence type="ECO:0000256" key="1">
    <source>
        <dbReference type="SAM" id="MobiDB-lite"/>
    </source>
</evidence>
<dbReference type="CTD" id="90522"/>
<protein>
    <submittedName>
        <fullName evidence="4">Hypothetical LOC541469 protein</fullName>
    </submittedName>
    <submittedName>
        <fullName evidence="2">Yip1 interacting factor homolog B (S. cerevisiae)</fullName>
    </submittedName>
    <submittedName>
        <fullName evidence="3">cDNA: FLJ23477 fis, clone HSI15732</fullName>
    </submittedName>
</protein>
<feature type="region of interest" description="Disordered" evidence="1">
    <location>
        <begin position="28"/>
        <end position="54"/>
    </location>
</feature>
<reference evidence="3" key="1">
    <citation type="submission" date="2000-08" db="EMBL/GenBank/DDBJ databases">
        <title>NEDO human cDNA sequencing project.</title>
        <authorList>
            <person name="Kawabata A."/>
            <person name="Hikiji T."/>
            <person name="Kobatake N."/>
            <person name="Inagaki H."/>
            <person name="Ikema Y."/>
            <person name="Okamoto S."/>
            <person name="Okitani R."/>
            <person name="Ota T."/>
            <person name="Suzuki Y."/>
            <person name="Obayashi M."/>
            <person name="Nishi T."/>
            <person name="Shibahara T."/>
            <person name="Tanaka T."/>
            <person name="Nakamura Y."/>
            <person name="Isogai T."/>
            <person name="Sugano S."/>
        </authorList>
    </citation>
    <scope>NUCLEOTIDE SEQUENCE</scope>
    <source>
        <tissue evidence="3">Human small intestine</tissue>
    </source>
</reference>
<dbReference type="DNASU" id="90522"/>
<reference evidence="2" key="3">
    <citation type="journal article" date="2004" name="Genome Res.">
        <title>The status, quality, and expansion of the NIH full-length cDNA project: the Mammalian Gene Collection (MGC).</title>
        <authorList>
            <consortium name="The MGC Project Team"/>
            <person name="Gerhard D.S."/>
            <person name="Wagner L."/>
            <person name="Feingold E.A."/>
            <person name="Shenmen C.M."/>
            <person name="Grouse L.H."/>
            <person name="Schuler G."/>
            <person name="Klein S.L."/>
            <person name="Old S."/>
            <person name="Rasooly R."/>
            <person name="Good P."/>
            <person name="Guyer M."/>
            <person name="Peck A.M."/>
            <person name="Derge J.G."/>
            <person name="Lipman D."/>
            <person name="Collins F.S."/>
            <person name="Jang W."/>
            <person name="Sherry S."/>
            <person name="Feolo M."/>
            <person name="Misquitta L."/>
            <person name="Lee E."/>
            <person name="Rotmistrovsky K."/>
            <person name="Greenhut S.F."/>
            <person name="Schaefer C.F."/>
            <person name="Buetow K."/>
            <person name="Bonner T.I."/>
            <person name="Haussler D."/>
            <person name="Kent J."/>
            <person name="Kiekhaus M."/>
            <person name="Furey T."/>
            <person name="Brent M."/>
            <person name="Prange C."/>
            <person name="Schreiber K."/>
            <person name="Shapiro N."/>
            <person name="Bhat N.K."/>
            <person name="Hopkins R.F."/>
            <person name="Hsie F."/>
            <person name="Driscoll T."/>
            <person name="Soares M.B."/>
            <person name="Casavant T.L."/>
            <person name="Scheetz T.E."/>
            <person name="Brown-stein M.J."/>
            <person name="Usdin T.B."/>
            <person name="Toshiyuki S."/>
            <person name="Carninci P."/>
            <person name="Piao Y."/>
            <person name="Dudekula D.B."/>
            <person name="Ko M.S."/>
            <person name="Kawakami K."/>
            <person name="Suzuki Y."/>
            <person name="Sugano S."/>
            <person name="Gruber C.E."/>
            <person name="Smith M.R."/>
            <person name="Simmons B."/>
            <person name="Moore T."/>
            <person name="Waterman R."/>
            <person name="Johnson S.L."/>
            <person name="Ruan Y."/>
            <person name="Wei C.L."/>
            <person name="Mathavan S."/>
            <person name="Gunaratne P.H."/>
            <person name="Wu J."/>
            <person name="Garcia A.M."/>
            <person name="Hulyk S.W."/>
            <person name="Fuh E."/>
            <person name="Yuan Y."/>
            <person name="Sneed A."/>
            <person name="Kowis C."/>
            <person name="Hodgson A."/>
            <person name="Muzny D.M."/>
            <person name="McPherson J."/>
            <person name="Gibbs R.A."/>
            <person name="Fahey J."/>
            <person name="Helton E."/>
            <person name="Ketteman M."/>
            <person name="Madan A."/>
            <person name="Rodrigues S."/>
            <person name="Sanchez A."/>
            <person name="Whiting M."/>
            <person name="Madari A."/>
            <person name="Young A.C."/>
            <person name="Wetherby K.D."/>
            <person name="Granite S.J."/>
            <person name="Kwong P.N."/>
            <person name="Brinkley C.P."/>
            <person name="Pearson R.L."/>
            <person name="Bouffard G.G."/>
            <person name="Blakesly R.W."/>
            <person name="Green E.D."/>
            <person name="Dickson M.C."/>
            <person name="Rodriguez A.C."/>
            <person name="Grimwood J."/>
            <person name="Schmutz J."/>
            <person name="Myers R.M."/>
            <person name="Butterfield Y.S."/>
            <person name="Griffith M."/>
            <person name="Griffith O.L."/>
            <person name="Krzywinski M.I."/>
            <person name="Liao N."/>
            <person name="Morin R."/>
            <person name="Morrin R."/>
            <person name="Palmquist D."/>
            <person name="Petrescu A.S."/>
            <person name="Skalska U."/>
            <person name="Smailus D.E."/>
            <person name="Stott J.M."/>
            <person name="Schnerch A."/>
            <person name="Schein J.E."/>
            <person name="Jones S.J."/>
            <person name="Holt R.A."/>
            <person name="Baross A."/>
            <person name="Marra M.A."/>
            <person name="Clifton S."/>
            <person name="Makowski K.A."/>
            <person name="Bosak S."/>
            <person name="Malek J."/>
        </authorList>
    </citation>
    <scope>NUCLEOTIDE SEQUENCE [LARGE SCALE MRNA]</scope>
    <source>
        <tissue evidence="2">Pancreas</tissue>
    </source>
</reference>
<gene>
    <name evidence="4" type="primary">LOC541469</name>
    <name evidence="2" type="synonym">YIF1B</name>
    <name evidence="4" type="ORF">hCG_1785221</name>
</gene>
<dbReference type="BioGRID-ORCS" id="90522">
    <property type="hits" value="10 hits in 1157 CRISPR screens"/>
</dbReference>
<dbReference type="RefSeq" id="NP_001138933.1">
    <property type="nucleotide sequence ID" value="NM_001145461.1"/>
</dbReference>
<dbReference type="DisGeNET" id="90522"/>
<name>Q9H5F7_HUMAN</name>
<reference evidence="4" key="4">
    <citation type="submission" date="2005-07" db="EMBL/GenBank/DDBJ databases">
        <authorList>
            <person name="Mural R.J."/>
            <person name="Istrail S."/>
            <person name="Sutton G."/>
            <person name="Florea L."/>
            <person name="Halpern A.L."/>
            <person name="Mobarry C.M."/>
            <person name="Lippert R."/>
            <person name="Walenz B."/>
            <person name="Shatkay H."/>
            <person name="Dew I."/>
            <person name="Miller J.R."/>
            <person name="Flanigan M.J."/>
            <person name="Edwards N.J."/>
            <person name="Bolanos R."/>
            <person name="Fasulo D."/>
            <person name="Halldorsson B.V."/>
            <person name="Hannenhalli S."/>
            <person name="Turner R."/>
            <person name="Yooseph S."/>
            <person name="Lu F."/>
            <person name="Nusskern D.R."/>
            <person name="Shue B.C."/>
            <person name="Zheng X.H."/>
            <person name="Zhong F."/>
            <person name="Delcher A.L."/>
            <person name="Huson D.H."/>
            <person name="Kravitz S.A."/>
            <person name="Mouchard L."/>
            <person name="Reinert K."/>
            <person name="Remington K.A."/>
            <person name="Clark A.G."/>
            <person name="Waterman M.S."/>
            <person name="Eichler E.E."/>
            <person name="Adams M.D."/>
            <person name="Hunkapiller M.W."/>
            <person name="Myers E.W."/>
            <person name="Venter J.C."/>
        </authorList>
    </citation>
    <scope>NUCLEOTIDE SEQUENCE</scope>
</reference>
<dbReference type="EMBL" id="BC025257">
    <property type="protein sequence ID" value="AAH25257.1"/>
    <property type="molecule type" value="mRNA"/>
</dbReference>
<feature type="region of interest" description="Disordered" evidence="1">
    <location>
        <begin position="93"/>
        <end position="142"/>
    </location>
</feature>
<organism evidence="3">
    <name type="scientific">Homo sapiens</name>
    <name type="common">Human</name>
    <dbReference type="NCBI Taxonomy" id="9606"/>
    <lineage>
        <taxon>Eukaryota</taxon>
        <taxon>Metazoa</taxon>
        <taxon>Chordata</taxon>
        <taxon>Craniata</taxon>
        <taxon>Vertebrata</taxon>
        <taxon>Euteleostomi</taxon>
        <taxon>Mammalia</taxon>
        <taxon>Eutheria</taxon>
        <taxon>Euarchontoglires</taxon>
        <taxon>Primates</taxon>
        <taxon>Haplorrhini</taxon>
        <taxon>Catarrhini</taxon>
        <taxon>Hominidae</taxon>
        <taxon>Homo</taxon>
    </lineage>
</organism>
<dbReference type="OrthoDB" id="337750at2759"/>
<accession>Q9H5F7</accession>
<evidence type="ECO:0000313" key="4">
    <source>
        <dbReference type="EMBL" id="EAW56768.1"/>
    </source>
</evidence>
<dbReference type="KEGG" id="hsa:90522"/>
<dbReference type="EMBL" id="AK027130">
    <property type="protein sequence ID" value="BAB15669.1"/>
    <property type="molecule type" value="mRNA"/>
</dbReference>
<dbReference type="AlphaFoldDB" id="Q9H5F7"/>
<dbReference type="RefSeq" id="NP_001034760.1">
    <property type="nucleotide sequence ID" value="NM_001039671.2"/>
</dbReference>
<dbReference type="RefSeq" id="NP_001034762.1">
    <property type="nucleotide sequence ID" value="NM_001039673.2"/>
</dbReference>